<evidence type="ECO:0000256" key="2">
    <source>
        <dbReference type="SAM" id="Phobius"/>
    </source>
</evidence>
<evidence type="ECO:0000256" key="1">
    <source>
        <dbReference type="SAM" id="MobiDB-lite"/>
    </source>
</evidence>
<keyword evidence="2" id="KW-1133">Transmembrane helix</keyword>
<dbReference type="Proteomes" id="UP001165740">
    <property type="component" value="Chromosome 3"/>
</dbReference>
<evidence type="ECO:0000313" key="6">
    <source>
        <dbReference type="RefSeq" id="XP_055879825.1"/>
    </source>
</evidence>
<dbReference type="RefSeq" id="XP_055879825.1">
    <property type="nucleotide sequence ID" value="XM_056023850.1"/>
</dbReference>
<evidence type="ECO:0000313" key="3">
    <source>
        <dbReference type="Proteomes" id="UP001165740"/>
    </source>
</evidence>
<evidence type="ECO:0000313" key="4">
    <source>
        <dbReference type="RefSeq" id="XP_055879823.1"/>
    </source>
</evidence>
<feature type="transmembrane region" description="Helical" evidence="2">
    <location>
        <begin position="34"/>
        <end position="56"/>
    </location>
</feature>
<dbReference type="GeneID" id="106057092"/>
<name>A0A9W2ZXX7_BIOGL</name>
<feature type="compositionally biased region" description="Low complexity" evidence="1">
    <location>
        <begin position="111"/>
        <end position="120"/>
    </location>
</feature>
<keyword evidence="2" id="KW-0812">Transmembrane</keyword>
<keyword evidence="3" id="KW-1185">Reference proteome</keyword>
<feature type="compositionally biased region" description="Low complexity" evidence="1">
    <location>
        <begin position="273"/>
        <end position="293"/>
    </location>
</feature>
<dbReference type="RefSeq" id="XP_055879823.1">
    <property type="nucleotide sequence ID" value="XM_056023848.1"/>
</dbReference>
<feature type="transmembrane region" description="Helical" evidence="2">
    <location>
        <begin position="68"/>
        <end position="88"/>
    </location>
</feature>
<dbReference type="OMA" id="CENSNDP"/>
<proteinExistence type="predicted"/>
<keyword evidence="2" id="KW-0472">Membrane</keyword>
<feature type="region of interest" description="Disordered" evidence="1">
    <location>
        <begin position="104"/>
        <end position="168"/>
    </location>
</feature>
<dbReference type="RefSeq" id="XP_055879824.1">
    <property type="nucleotide sequence ID" value="XM_056023849.1"/>
</dbReference>
<gene>
    <name evidence="4 5 6" type="primary">LOC106057092</name>
</gene>
<reference evidence="4 5" key="1">
    <citation type="submission" date="2025-04" db="UniProtKB">
        <authorList>
            <consortium name="RefSeq"/>
        </authorList>
    </citation>
    <scope>IDENTIFICATION</scope>
</reference>
<sequence length="343" mass="36686">MIHIHTGGGFSSGLGRKYPNSLNHADWKAPLRCGFLFCTFSCVLFVIGVILTWLGIRRIGVHDVFGETVPITGPILLFVGGLMLLLAARQFYLAHTRKKLSCKSPVDKEQGQGQTVVTATTDHDDDQDFSESANLNKKTYGDNEDDHDEGHDDMGEHAPLNKPSYYDHATTSPPCNEALISGGGYVWSPGTVQSPYLSMAMMVYKDPALTYGPFISATSGPAHTDSYNPGLLAADVSDTTAEQGAVAACGRTLPRQASLGTAVLETVSTTLRPPQATTASSSSPADTAASSCPPDVHRIFPSDYLNQYQRNAPSPNPATAGISSLPSSTAFMMIRTLELQETI</sequence>
<protein>
    <submittedName>
        <fullName evidence="4 5">Uncharacterized protein LOC106057092 isoform X1</fullName>
    </submittedName>
</protein>
<dbReference type="AlphaFoldDB" id="A0A9W2ZXX7"/>
<accession>A0A9W2ZXX7</accession>
<organism evidence="3 5">
    <name type="scientific">Biomphalaria glabrata</name>
    <name type="common">Bloodfluke planorb</name>
    <name type="synonym">Freshwater snail</name>
    <dbReference type="NCBI Taxonomy" id="6526"/>
    <lineage>
        <taxon>Eukaryota</taxon>
        <taxon>Metazoa</taxon>
        <taxon>Spiralia</taxon>
        <taxon>Lophotrochozoa</taxon>
        <taxon>Mollusca</taxon>
        <taxon>Gastropoda</taxon>
        <taxon>Heterobranchia</taxon>
        <taxon>Euthyneura</taxon>
        <taxon>Panpulmonata</taxon>
        <taxon>Hygrophila</taxon>
        <taxon>Lymnaeoidea</taxon>
        <taxon>Planorbidae</taxon>
        <taxon>Biomphalaria</taxon>
    </lineage>
</organism>
<evidence type="ECO:0000313" key="5">
    <source>
        <dbReference type="RefSeq" id="XP_055879824.1"/>
    </source>
</evidence>
<dbReference type="OrthoDB" id="6152799at2759"/>
<feature type="region of interest" description="Disordered" evidence="1">
    <location>
        <begin position="269"/>
        <end position="293"/>
    </location>
</feature>